<comment type="caution">
    <text evidence="1">The sequence shown here is derived from an EMBL/GenBank/DDBJ whole genome shotgun (WGS) entry which is preliminary data.</text>
</comment>
<dbReference type="AlphaFoldDB" id="X1G5T2"/>
<protein>
    <submittedName>
        <fullName evidence="1">Uncharacterized protein</fullName>
    </submittedName>
</protein>
<name>X1G5T2_9ZZZZ</name>
<evidence type="ECO:0000313" key="1">
    <source>
        <dbReference type="EMBL" id="GAH52572.1"/>
    </source>
</evidence>
<dbReference type="EMBL" id="BARU01015510">
    <property type="protein sequence ID" value="GAH52572.1"/>
    <property type="molecule type" value="Genomic_DNA"/>
</dbReference>
<proteinExistence type="predicted"/>
<organism evidence="1">
    <name type="scientific">marine sediment metagenome</name>
    <dbReference type="NCBI Taxonomy" id="412755"/>
    <lineage>
        <taxon>unclassified sequences</taxon>
        <taxon>metagenomes</taxon>
        <taxon>ecological metagenomes</taxon>
    </lineage>
</organism>
<gene>
    <name evidence="1" type="ORF">S03H2_26607</name>
</gene>
<feature type="non-terminal residue" evidence="1">
    <location>
        <position position="1"/>
    </location>
</feature>
<feature type="non-terminal residue" evidence="1">
    <location>
        <position position="96"/>
    </location>
</feature>
<reference evidence="1" key="1">
    <citation type="journal article" date="2014" name="Front. Microbiol.">
        <title>High frequency of phylogenetically diverse reductive dehalogenase-homologous genes in deep subseafloor sedimentary metagenomes.</title>
        <authorList>
            <person name="Kawai M."/>
            <person name="Futagami T."/>
            <person name="Toyoda A."/>
            <person name="Takaki Y."/>
            <person name="Nishi S."/>
            <person name="Hori S."/>
            <person name="Arai W."/>
            <person name="Tsubouchi T."/>
            <person name="Morono Y."/>
            <person name="Uchiyama I."/>
            <person name="Ito T."/>
            <person name="Fujiyama A."/>
            <person name="Inagaki F."/>
            <person name="Takami H."/>
        </authorList>
    </citation>
    <scope>NUCLEOTIDE SEQUENCE</scope>
    <source>
        <strain evidence="1">Expedition CK06-06</strain>
    </source>
</reference>
<accession>X1G5T2</accession>
<sequence>CAPIPSASGNLIRKITDLCDSVQVKYRILPGIFAIIYGDAYVRQDGDHLVQRLACSATQVEYTTGFPKTGASQDSVNYVINVGEIPCRRGGTEEIN</sequence>